<feature type="chain" id="PRO_5046595811" evidence="1">
    <location>
        <begin position="24"/>
        <end position="822"/>
    </location>
</feature>
<dbReference type="InterPro" id="IPR059226">
    <property type="entry name" value="Choice_anch_Q_dom"/>
</dbReference>
<gene>
    <name evidence="2" type="ORF">ACFO6Q_14260</name>
</gene>
<dbReference type="SMART" id="SM00710">
    <property type="entry name" value="PbH1"/>
    <property type="match status" value="6"/>
</dbReference>
<dbReference type="InterPro" id="IPR006626">
    <property type="entry name" value="PbH1"/>
</dbReference>
<dbReference type="Gene3D" id="2.160.20.10">
    <property type="entry name" value="Single-stranded right-handed beta-helix, Pectin lyase-like"/>
    <property type="match status" value="2"/>
</dbReference>
<evidence type="ECO:0000256" key="1">
    <source>
        <dbReference type="SAM" id="SignalP"/>
    </source>
</evidence>
<dbReference type="Proteomes" id="UP001595886">
    <property type="component" value="Unassembled WGS sequence"/>
</dbReference>
<sequence length="822" mass="84377">MNLFRARSLLALCGLAAAPFAAADDYCVHDSAALKQAIDRATLDWTGDSTIRLRQGTYVTTDVIGENPNNPINNDLTILGGYSDPNCAEAGRSLDPSLTILQAGAGANVAGFYFQIDGNLLLKSLTFRGYGKGITIQSPDPTFGADDQWTLDRVRIENSGGTLNAGSGWVDRALDVWTAGDADVTLQQVVIANNRDGSGECAAYISSYDDDAVVIKQSTIASNDGTALCINGDAQAPLDLDNNIFWGNEWGLEVTNTAAANVGVRHNTFDGAVFNVEPVVYVGNDFLDPQFLDAPGRDYRLFTTSPAVDSGFNPPTGGLPGSDITGGPRVIGANVDRGAWETDVSSASVLLVTTAAASGAGSLAAAVQQSNDLSGTQVIRFNIPGGCPRLITQVSGQPLPEITDSVRIEGYSQPGSVRGAPPERTLCVGVTGNGQLSKLLAIALGSPASLDVSGLGFGGTALVSGAAAVTLLSGSGHVVTGNQFGDAIGPVANRVSLGILQSGVLAGFAASDSTIGGFEPEQGNVFNQSTGAAIDIGAASAEPANFRVYGNYVGVRSSGIGALGNGIGLVINNARGNWIWNNWISGNANDGLVLKGNADRNLVLGNQIGRCPRCLTPPNGSEILAGNALHGVLVQAGADDNVFNGNRIAGNGYGYVEETAANRNALVYNLIYRNDGLGIDIGRDGVTPNDNGGTNPDGVQNFPLLARAGGGFDSGSVSGALTAAAERTYAIEIYASDACDATGNGEGQRLVGRGSATTPVSPLPGIYSSAAFDIPISAGSLDGKAITAIARAENGSTSEFSPCRTYSYSDVIFTDGFEVALP</sequence>
<protein>
    <submittedName>
        <fullName evidence="2">Choice-of-anchor Q domain-containing protein</fullName>
    </submittedName>
</protein>
<evidence type="ECO:0000313" key="3">
    <source>
        <dbReference type="Proteomes" id="UP001595886"/>
    </source>
</evidence>
<dbReference type="NCBIfam" id="NF041518">
    <property type="entry name" value="choice_anch_Q"/>
    <property type="match status" value="1"/>
</dbReference>
<name>A0ABV9QVX6_9GAMM</name>
<reference evidence="3" key="1">
    <citation type="journal article" date="2019" name="Int. J. Syst. Evol. Microbiol.">
        <title>The Global Catalogue of Microorganisms (GCM) 10K type strain sequencing project: providing services to taxonomists for standard genome sequencing and annotation.</title>
        <authorList>
            <consortium name="The Broad Institute Genomics Platform"/>
            <consortium name="The Broad Institute Genome Sequencing Center for Infectious Disease"/>
            <person name="Wu L."/>
            <person name="Ma J."/>
        </authorList>
    </citation>
    <scope>NUCLEOTIDE SEQUENCE [LARGE SCALE GENOMIC DNA]</scope>
    <source>
        <strain evidence="3">CCUG 30340</strain>
    </source>
</reference>
<accession>A0ABV9QVX6</accession>
<proteinExistence type="predicted"/>
<comment type="caution">
    <text evidence="2">The sequence shown here is derived from an EMBL/GenBank/DDBJ whole genome shotgun (WGS) entry which is preliminary data.</text>
</comment>
<keyword evidence="1" id="KW-0732">Signal</keyword>
<dbReference type="EMBL" id="JBHSHD010000010">
    <property type="protein sequence ID" value="MFC4821493.1"/>
    <property type="molecule type" value="Genomic_DNA"/>
</dbReference>
<feature type="signal peptide" evidence="1">
    <location>
        <begin position="1"/>
        <end position="23"/>
    </location>
</feature>
<organism evidence="2 3">
    <name type="scientific">Dokdonella ginsengisoli</name>
    <dbReference type="NCBI Taxonomy" id="363846"/>
    <lineage>
        <taxon>Bacteria</taxon>
        <taxon>Pseudomonadati</taxon>
        <taxon>Pseudomonadota</taxon>
        <taxon>Gammaproteobacteria</taxon>
        <taxon>Lysobacterales</taxon>
        <taxon>Rhodanobacteraceae</taxon>
        <taxon>Dokdonella</taxon>
    </lineage>
</organism>
<dbReference type="SUPFAM" id="SSF51126">
    <property type="entry name" value="Pectin lyase-like"/>
    <property type="match status" value="2"/>
</dbReference>
<keyword evidence="3" id="KW-1185">Reference proteome</keyword>
<dbReference type="InterPro" id="IPR011050">
    <property type="entry name" value="Pectin_lyase_fold/virulence"/>
</dbReference>
<dbReference type="RefSeq" id="WP_380021770.1">
    <property type="nucleotide sequence ID" value="NZ_JBHSHD010000010.1"/>
</dbReference>
<dbReference type="InterPro" id="IPR012334">
    <property type="entry name" value="Pectin_lyas_fold"/>
</dbReference>
<evidence type="ECO:0000313" key="2">
    <source>
        <dbReference type="EMBL" id="MFC4821493.1"/>
    </source>
</evidence>